<gene>
    <name evidence="2" type="ordered locus">Rleg2_1142</name>
</gene>
<dbReference type="EMBL" id="CP001191">
    <property type="protein sequence ID" value="ACI54436.1"/>
    <property type="molecule type" value="Genomic_DNA"/>
</dbReference>
<keyword evidence="3" id="KW-1185">Reference proteome</keyword>
<dbReference type="KEGG" id="rlt:Rleg2_1142"/>
<protein>
    <recommendedName>
        <fullName evidence="4">DUF5681 domain-containing protein</fullName>
    </recommendedName>
</protein>
<evidence type="ECO:0000313" key="3">
    <source>
        <dbReference type="Proteomes" id="UP000008330"/>
    </source>
</evidence>
<proteinExistence type="predicted"/>
<feature type="region of interest" description="Disordered" evidence="1">
    <location>
        <begin position="1"/>
        <end position="34"/>
    </location>
</feature>
<feature type="compositionally biased region" description="Polar residues" evidence="1">
    <location>
        <begin position="1"/>
        <end position="23"/>
    </location>
</feature>
<evidence type="ECO:0000313" key="2">
    <source>
        <dbReference type="EMBL" id="ACI54436.1"/>
    </source>
</evidence>
<dbReference type="AlphaFoldDB" id="A0ABF7QKB6"/>
<dbReference type="Proteomes" id="UP000008330">
    <property type="component" value="Chromosome"/>
</dbReference>
<accession>A0ABF7QKB6</accession>
<sequence length="133" mass="14425">MSENGAKTVGQFPNPSTQFSSEYQPEGRGRPKGSINLQTRIQRLLNGDEALPASIQETIKHAVGEGKQAIDALVIVALLQALQGEKAWADWLANNGFEKPTETTRVQGDEDNPLQVSSKLTVELVRPKESADA</sequence>
<name>A0ABF7QKB6_RHILW</name>
<reference evidence="2 3" key="1">
    <citation type="journal article" date="2010" name="Stand. Genomic Sci.">
        <title>Complete genome sequence of Rhizobium leguminosarum bv trifolii strain WSM2304, an effective microsymbiont of the South American clover Trifolium polymorphum.</title>
        <authorList>
            <person name="Reeve W."/>
            <person name="O'Hara G."/>
            <person name="Chain P."/>
            <person name="Ardley J."/>
            <person name="Brau L."/>
            <person name="Nandesena K."/>
            <person name="Tiwari R."/>
            <person name="Malfatti S."/>
            <person name="Kiss H."/>
            <person name="Lapidus A."/>
            <person name="Copeland A."/>
            <person name="Nolan M."/>
            <person name="Land M."/>
            <person name="Ivanova N."/>
            <person name="Mavromatis K."/>
            <person name="Markowitz V."/>
            <person name="Kyrpides N."/>
            <person name="Melino V."/>
            <person name="Denton M."/>
            <person name="Yates R."/>
            <person name="Howieson J."/>
        </authorList>
    </citation>
    <scope>NUCLEOTIDE SEQUENCE [LARGE SCALE GENOMIC DNA]</scope>
    <source>
        <strain evidence="2 3">WSM2304</strain>
    </source>
</reference>
<evidence type="ECO:0000256" key="1">
    <source>
        <dbReference type="SAM" id="MobiDB-lite"/>
    </source>
</evidence>
<dbReference type="RefSeq" id="WP_012557238.1">
    <property type="nucleotide sequence ID" value="NC_011369.1"/>
</dbReference>
<evidence type="ECO:0008006" key="4">
    <source>
        <dbReference type="Google" id="ProtNLM"/>
    </source>
</evidence>
<organism evidence="2 3">
    <name type="scientific">Rhizobium leguminosarum bv. trifolii (strain WSM2304)</name>
    <dbReference type="NCBI Taxonomy" id="395492"/>
    <lineage>
        <taxon>Bacteria</taxon>
        <taxon>Pseudomonadati</taxon>
        <taxon>Pseudomonadota</taxon>
        <taxon>Alphaproteobacteria</taxon>
        <taxon>Hyphomicrobiales</taxon>
        <taxon>Rhizobiaceae</taxon>
        <taxon>Rhizobium/Agrobacterium group</taxon>
        <taxon>Rhizobium</taxon>
    </lineage>
</organism>